<dbReference type="EMBL" id="LR796417">
    <property type="protein sequence ID" value="CAB4142566.1"/>
    <property type="molecule type" value="Genomic_DNA"/>
</dbReference>
<name>A0A6J5MC08_9CAUD</name>
<sequence>MAGTLALNVEILGGFSKLTAATKGATSQLSGLSKTATSISQGMNKAFGLIGVGFSLNFLKNELAEASKAAVQDAKSMEILSIAMQNTGKATAFTVKEAEDSIRAMSLEAAVADDVLRPAYQKLFIATGNVADSNRYLQVALDASAATGKDLDSVTQAMAKSLAGQDTALIKLIPSLRNAKDPLAELEKTFAGAATAAANLDPYQRMNVAFGEIQESVGTVLLPVLNDFADFLVASVPRIQAFFAELLNPTTELGNAWQDLGAIFADTTTEFNKMLAVFGVSGIEFKDVLNFVTQLTAGFGQLFFFVGRVADIIGSLITFNFQRAFDLSTNFGRDYGMFVAGQNAAIQGPGVQSVRQVENAQNITINVNNGNVTAQEIADKINRGNRATGTNLIRGF</sequence>
<accession>A0A6J5MC08</accession>
<proteinExistence type="predicted"/>
<gene>
    <name evidence="1" type="ORF">UFOVP437_22</name>
</gene>
<evidence type="ECO:0000313" key="1">
    <source>
        <dbReference type="EMBL" id="CAB4142566.1"/>
    </source>
</evidence>
<reference evidence="1" key="1">
    <citation type="submission" date="2020-04" db="EMBL/GenBank/DDBJ databases">
        <authorList>
            <person name="Chiriac C."/>
            <person name="Salcher M."/>
            <person name="Ghai R."/>
            <person name="Kavagutti S V."/>
        </authorList>
    </citation>
    <scope>NUCLEOTIDE SEQUENCE</scope>
</reference>
<organism evidence="1">
    <name type="scientific">uncultured Caudovirales phage</name>
    <dbReference type="NCBI Taxonomy" id="2100421"/>
    <lineage>
        <taxon>Viruses</taxon>
        <taxon>Duplodnaviria</taxon>
        <taxon>Heunggongvirae</taxon>
        <taxon>Uroviricota</taxon>
        <taxon>Caudoviricetes</taxon>
        <taxon>Peduoviridae</taxon>
        <taxon>Maltschvirus</taxon>
        <taxon>Maltschvirus maltsch</taxon>
    </lineage>
</organism>
<protein>
    <submittedName>
        <fullName evidence="1">Uncharacterized protein</fullName>
    </submittedName>
</protein>